<evidence type="ECO:0000259" key="8">
    <source>
        <dbReference type="SMART" id="SM00387"/>
    </source>
</evidence>
<proteinExistence type="predicted"/>
<comment type="caution">
    <text evidence="9">The sequence shown here is derived from an EMBL/GenBank/DDBJ whole genome shotgun (WGS) entry which is preliminary data.</text>
</comment>
<dbReference type="AlphaFoldDB" id="A0A840A2R3"/>
<evidence type="ECO:0000313" key="10">
    <source>
        <dbReference type="Proteomes" id="UP000530564"/>
    </source>
</evidence>
<dbReference type="Pfam" id="PF07568">
    <property type="entry name" value="HisKA_2"/>
    <property type="match status" value="1"/>
</dbReference>
<feature type="domain" description="Histidine kinase/HSP90-like ATPase" evidence="8">
    <location>
        <begin position="103"/>
        <end position="197"/>
    </location>
</feature>
<gene>
    <name evidence="9" type="ORF">GGQ61_002325</name>
</gene>
<comment type="catalytic activity">
    <reaction evidence="1">
        <text>ATP + protein L-histidine = ADP + protein N-phospho-L-histidine.</text>
        <dbReference type="EC" id="2.7.13.3"/>
    </reaction>
</comment>
<evidence type="ECO:0000256" key="1">
    <source>
        <dbReference type="ARBA" id="ARBA00000085"/>
    </source>
</evidence>
<dbReference type="InterPro" id="IPR011495">
    <property type="entry name" value="Sig_transdc_His_kin_sub2_dim/P"/>
</dbReference>
<keyword evidence="6 9" id="KW-0418">Kinase</keyword>
<dbReference type="Proteomes" id="UP000530564">
    <property type="component" value="Unassembled WGS sequence"/>
</dbReference>
<protein>
    <recommendedName>
        <fullName evidence="2">histidine kinase</fullName>
        <ecNumber evidence="2">2.7.13.3</ecNumber>
    </recommendedName>
</protein>
<evidence type="ECO:0000256" key="6">
    <source>
        <dbReference type="ARBA" id="ARBA00022777"/>
    </source>
</evidence>
<dbReference type="Gene3D" id="3.30.565.10">
    <property type="entry name" value="Histidine kinase-like ATPase, C-terminal domain"/>
    <property type="match status" value="1"/>
</dbReference>
<name>A0A840A2R3_9CAUL</name>
<dbReference type="GO" id="GO:0005524">
    <property type="term" value="F:ATP binding"/>
    <property type="evidence" value="ECO:0007669"/>
    <property type="project" value="UniProtKB-KW"/>
</dbReference>
<dbReference type="GO" id="GO:0004673">
    <property type="term" value="F:protein histidine kinase activity"/>
    <property type="evidence" value="ECO:0007669"/>
    <property type="project" value="UniProtKB-EC"/>
</dbReference>
<evidence type="ECO:0000313" key="9">
    <source>
        <dbReference type="EMBL" id="MBB3891597.1"/>
    </source>
</evidence>
<keyword evidence="4" id="KW-0808">Transferase</keyword>
<evidence type="ECO:0000256" key="2">
    <source>
        <dbReference type="ARBA" id="ARBA00012438"/>
    </source>
</evidence>
<accession>A0A840A2R3</accession>
<reference evidence="9 10" key="1">
    <citation type="submission" date="2020-08" db="EMBL/GenBank/DDBJ databases">
        <title>Genomic Encyclopedia of Type Strains, Phase IV (KMG-IV): sequencing the most valuable type-strain genomes for metagenomic binning, comparative biology and taxonomic classification.</title>
        <authorList>
            <person name="Goeker M."/>
        </authorList>
    </citation>
    <scope>NUCLEOTIDE SEQUENCE [LARGE SCALE GENOMIC DNA]</scope>
    <source>
        <strain evidence="9 10">DSM 21793</strain>
    </source>
</reference>
<dbReference type="EMBL" id="JACIDK010000003">
    <property type="protein sequence ID" value="MBB3891597.1"/>
    <property type="molecule type" value="Genomic_DNA"/>
</dbReference>
<dbReference type="PANTHER" id="PTHR41523">
    <property type="entry name" value="TWO-COMPONENT SYSTEM SENSOR PROTEIN"/>
    <property type="match status" value="1"/>
</dbReference>
<evidence type="ECO:0000256" key="4">
    <source>
        <dbReference type="ARBA" id="ARBA00022679"/>
    </source>
</evidence>
<dbReference type="CDD" id="cd16936">
    <property type="entry name" value="HATPase_RsbW-like"/>
    <property type="match status" value="1"/>
</dbReference>
<keyword evidence="5" id="KW-0547">Nucleotide-binding</keyword>
<organism evidence="9 10">
    <name type="scientific">Phenylobacterium haematophilum</name>
    <dbReference type="NCBI Taxonomy" id="98513"/>
    <lineage>
        <taxon>Bacteria</taxon>
        <taxon>Pseudomonadati</taxon>
        <taxon>Pseudomonadota</taxon>
        <taxon>Alphaproteobacteria</taxon>
        <taxon>Caulobacterales</taxon>
        <taxon>Caulobacteraceae</taxon>
        <taxon>Phenylobacterium</taxon>
    </lineage>
</organism>
<dbReference type="RefSeq" id="WP_183772710.1">
    <property type="nucleotide sequence ID" value="NZ_JACIDK010000003.1"/>
</dbReference>
<dbReference type="Pfam" id="PF13581">
    <property type="entry name" value="HATPase_c_2"/>
    <property type="match status" value="1"/>
</dbReference>
<dbReference type="SMART" id="SM00387">
    <property type="entry name" value="HATPase_c"/>
    <property type="match status" value="1"/>
</dbReference>
<evidence type="ECO:0000256" key="7">
    <source>
        <dbReference type="ARBA" id="ARBA00022840"/>
    </source>
</evidence>
<dbReference type="SUPFAM" id="SSF55874">
    <property type="entry name" value="ATPase domain of HSP90 chaperone/DNA topoisomerase II/histidine kinase"/>
    <property type="match status" value="1"/>
</dbReference>
<sequence length="197" mass="21633">MTDDGQDDVRAAEMRHRAANTFQLISALARMRGQRTAEPEARRQLVWMADAIGALGALERHRRGDGVDFQAYLLEMAPVWRVRQAAGHTEVVVEAEPVIVPDQAASTLALIIHELVANALAHSYPEGGGGRVEVRLSKVGERYELVVRDHGRGFDPASPGGRERFGLWFVRSLAAQVRGELKLDTRGGVCAQLLFSL</sequence>
<dbReference type="InterPro" id="IPR036890">
    <property type="entry name" value="HATPase_C_sf"/>
</dbReference>
<dbReference type="PANTHER" id="PTHR41523:SF8">
    <property type="entry name" value="ETHYLENE RESPONSE SENSOR PROTEIN"/>
    <property type="match status" value="1"/>
</dbReference>
<evidence type="ECO:0000256" key="3">
    <source>
        <dbReference type="ARBA" id="ARBA00022553"/>
    </source>
</evidence>
<keyword evidence="10" id="KW-1185">Reference proteome</keyword>
<dbReference type="EC" id="2.7.13.3" evidence="2"/>
<keyword evidence="3" id="KW-0597">Phosphoprotein</keyword>
<evidence type="ECO:0000256" key="5">
    <source>
        <dbReference type="ARBA" id="ARBA00022741"/>
    </source>
</evidence>
<dbReference type="InterPro" id="IPR003594">
    <property type="entry name" value="HATPase_dom"/>
</dbReference>
<keyword evidence="7" id="KW-0067">ATP-binding</keyword>